<protein>
    <recommendedName>
        <fullName evidence="7">MADS-box domain-containing protein</fullName>
    </recommendedName>
</protein>
<keyword evidence="2" id="KW-0805">Transcription regulation</keyword>
<evidence type="ECO:0000259" key="7">
    <source>
        <dbReference type="PROSITE" id="PS50066"/>
    </source>
</evidence>
<keyword evidence="5" id="KW-0539">Nucleus</keyword>
<dbReference type="Pfam" id="PF00319">
    <property type="entry name" value="SRF-TF"/>
    <property type="match status" value="1"/>
</dbReference>
<dbReference type="PANTHER" id="PTHR11945">
    <property type="entry name" value="MADS BOX PROTEIN"/>
    <property type="match status" value="1"/>
</dbReference>
<comment type="subcellular location">
    <subcellularLocation>
        <location evidence="1">Nucleus</location>
    </subcellularLocation>
</comment>
<feature type="region of interest" description="Disordered" evidence="6">
    <location>
        <begin position="1"/>
        <end position="21"/>
    </location>
</feature>
<keyword evidence="3" id="KW-0238">DNA-binding</keyword>
<dbReference type="InterPro" id="IPR033896">
    <property type="entry name" value="MEF2-like_N"/>
</dbReference>
<dbReference type="PANTHER" id="PTHR11945:SF629">
    <property type="entry name" value="OS02G0164450 PROTEIN"/>
    <property type="match status" value="1"/>
</dbReference>
<evidence type="ECO:0000256" key="1">
    <source>
        <dbReference type="ARBA" id="ARBA00004123"/>
    </source>
</evidence>
<dbReference type="InterPro" id="IPR036879">
    <property type="entry name" value="TF_MADSbox_sf"/>
</dbReference>
<evidence type="ECO:0000256" key="6">
    <source>
        <dbReference type="SAM" id="MobiDB-lite"/>
    </source>
</evidence>
<evidence type="ECO:0000313" key="9">
    <source>
        <dbReference type="Proteomes" id="UP001202328"/>
    </source>
</evidence>
<evidence type="ECO:0000313" key="8">
    <source>
        <dbReference type="EMBL" id="KAI3857577.1"/>
    </source>
</evidence>
<evidence type="ECO:0000256" key="5">
    <source>
        <dbReference type="ARBA" id="ARBA00023242"/>
    </source>
</evidence>
<feature type="compositionally biased region" description="Basic residues" evidence="6">
    <location>
        <begin position="1"/>
        <end position="18"/>
    </location>
</feature>
<accession>A0AAD4S2H3</accession>
<evidence type="ECO:0000256" key="2">
    <source>
        <dbReference type="ARBA" id="ARBA00023015"/>
    </source>
</evidence>
<dbReference type="GO" id="GO:0045944">
    <property type="term" value="P:positive regulation of transcription by RNA polymerase II"/>
    <property type="evidence" value="ECO:0007669"/>
    <property type="project" value="InterPro"/>
</dbReference>
<dbReference type="GO" id="GO:0000978">
    <property type="term" value="F:RNA polymerase II cis-regulatory region sequence-specific DNA binding"/>
    <property type="evidence" value="ECO:0007669"/>
    <property type="project" value="TreeGrafter"/>
</dbReference>
<dbReference type="PROSITE" id="PS50066">
    <property type="entry name" value="MADS_BOX_2"/>
    <property type="match status" value="1"/>
</dbReference>
<dbReference type="InterPro" id="IPR002100">
    <property type="entry name" value="TF_MADSbox"/>
</dbReference>
<dbReference type="GO" id="GO:0046983">
    <property type="term" value="F:protein dimerization activity"/>
    <property type="evidence" value="ECO:0007669"/>
    <property type="project" value="InterPro"/>
</dbReference>
<dbReference type="CDD" id="cd00265">
    <property type="entry name" value="MADS_MEF2_like"/>
    <property type="match status" value="1"/>
</dbReference>
<dbReference type="FunFam" id="3.40.1810.10:FF:000006">
    <property type="entry name" value="Agamous-like MADS-box protein AGL62"/>
    <property type="match status" value="1"/>
</dbReference>
<dbReference type="EMBL" id="JAJJMB010014829">
    <property type="protein sequence ID" value="KAI3857577.1"/>
    <property type="molecule type" value="Genomic_DNA"/>
</dbReference>
<evidence type="ECO:0000256" key="3">
    <source>
        <dbReference type="ARBA" id="ARBA00023125"/>
    </source>
</evidence>
<evidence type="ECO:0000256" key="4">
    <source>
        <dbReference type="ARBA" id="ARBA00023163"/>
    </source>
</evidence>
<feature type="domain" description="MADS-box" evidence="7">
    <location>
        <begin position="12"/>
        <end position="72"/>
    </location>
</feature>
<dbReference type="AlphaFoldDB" id="A0AAD4S2H3"/>
<comment type="caution">
    <text evidence="8">The sequence shown here is derived from an EMBL/GenBank/DDBJ whole genome shotgun (WGS) entry which is preliminary data.</text>
</comment>
<dbReference type="Gene3D" id="3.40.1810.10">
    <property type="entry name" value="Transcription factor, MADS-box"/>
    <property type="match status" value="1"/>
</dbReference>
<dbReference type="Proteomes" id="UP001202328">
    <property type="component" value="Unassembled WGS sequence"/>
</dbReference>
<dbReference type="SMART" id="SM00432">
    <property type="entry name" value="MADS"/>
    <property type="match status" value="1"/>
</dbReference>
<keyword evidence="4" id="KW-0804">Transcription</keyword>
<name>A0AAD4S2H3_9MAGN</name>
<dbReference type="GO" id="GO:0000981">
    <property type="term" value="F:DNA-binding transcription factor activity, RNA polymerase II-specific"/>
    <property type="evidence" value="ECO:0007669"/>
    <property type="project" value="TreeGrafter"/>
</dbReference>
<sequence>MVMNKKDRKPSQGRKKIPIQKIESESNRQVTFSKRRNGLFKKVCELCVLCGAEVAVVAFSPAGKAYSFGNPHVDSTISRFLNSQGNSHINNLQLAVRPADIHRHGFSAHEQQQEQYMKVAHHLDVEKKRGALVEKLKRINTATTTSNDGNKFWWEIPNDGIEKTVAKRIEDLVINGAVSSTSPVMMPTLHLNVKPIGMNLYAAGDTGQTAKCSTATSTTTAIVPFDNYNH</sequence>
<reference evidence="8" key="1">
    <citation type="submission" date="2022-04" db="EMBL/GenBank/DDBJ databases">
        <title>A functionally conserved STORR gene fusion in Papaver species that diverged 16.8 million years ago.</title>
        <authorList>
            <person name="Catania T."/>
        </authorList>
    </citation>
    <scope>NUCLEOTIDE SEQUENCE</scope>
    <source>
        <strain evidence="8">S-188037</strain>
    </source>
</reference>
<dbReference type="SUPFAM" id="SSF55455">
    <property type="entry name" value="SRF-like"/>
    <property type="match status" value="1"/>
</dbReference>
<organism evidence="8 9">
    <name type="scientific">Papaver atlanticum</name>
    <dbReference type="NCBI Taxonomy" id="357466"/>
    <lineage>
        <taxon>Eukaryota</taxon>
        <taxon>Viridiplantae</taxon>
        <taxon>Streptophyta</taxon>
        <taxon>Embryophyta</taxon>
        <taxon>Tracheophyta</taxon>
        <taxon>Spermatophyta</taxon>
        <taxon>Magnoliopsida</taxon>
        <taxon>Ranunculales</taxon>
        <taxon>Papaveraceae</taxon>
        <taxon>Papaveroideae</taxon>
        <taxon>Papaver</taxon>
    </lineage>
</organism>
<gene>
    <name evidence="8" type="ORF">MKW98_028841</name>
</gene>
<dbReference type="GO" id="GO:0005634">
    <property type="term" value="C:nucleus"/>
    <property type="evidence" value="ECO:0007669"/>
    <property type="project" value="UniProtKB-SubCell"/>
</dbReference>
<keyword evidence="9" id="KW-1185">Reference proteome</keyword>
<proteinExistence type="predicted"/>
<dbReference type="PRINTS" id="PR00404">
    <property type="entry name" value="MADSDOMAIN"/>
</dbReference>